<dbReference type="InterPro" id="IPR004405">
    <property type="entry name" value="TF_pelota"/>
</dbReference>
<evidence type="ECO:0000256" key="9">
    <source>
        <dbReference type="HAMAP-Rule" id="MF_01853"/>
    </source>
</evidence>
<keyword evidence="8 9" id="KW-0378">Hydrolase</keyword>
<evidence type="ECO:0000256" key="2">
    <source>
        <dbReference type="ARBA" id="ARBA00004496"/>
    </source>
</evidence>
<sequence length="356" mass="40576">MKYELKDNKGKLLGIFIEREEDLWLLYTLLRKGDIVTMRTTRDVSIGEGEESRRIPMVLSIMVSTMEFQPFTNKLRIRGLIVEGPEEYGLRGHYHSFNVEPGSYIEVYREAGWTRRDIRRLEKYAVSTPRLLVISIDDDEIAVAEYSFLGLKIISSMSLPTMGKIYEVSMDERLGRLKEEINNILSIIQRGNYKTILLIGPSLWVEQFKELLEDQTRKMKIDLKIEMRPYGGLKGLKDVESSGLLHKLLGTTVLQSANQAIETALQRLSNNQRTVAIGLFEVKKAAEQKAIEKLVILDEYLSTFDSSQREEIEFILESADAHGGEIIIVPSTTNLAEKLRGLGGVVGLLRFELYEP</sequence>
<dbReference type="GO" id="GO:0070651">
    <property type="term" value="P:nonfunctional rRNA decay"/>
    <property type="evidence" value="ECO:0007669"/>
    <property type="project" value="TreeGrafter"/>
</dbReference>
<keyword evidence="7 9" id="KW-0255">Endonuclease</keyword>
<dbReference type="GO" id="GO:0032790">
    <property type="term" value="P:ribosome disassembly"/>
    <property type="evidence" value="ECO:0007669"/>
    <property type="project" value="TreeGrafter"/>
</dbReference>
<comment type="similarity">
    <text evidence="3 9">Belongs to the eukaryotic release factor 1 family. Pelota subfamily.</text>
</comment>
<gene>
    <name evidence="9" type="primary">pelA</name>
    <name evidence="11" type="ORF">ENO04_03450</name>
</gene>
<dbReference type="SUPFAM" id="SSF159065">
    <property type="entry name" value="Dom34/Pelota N-terminal domain-like"/>
    <property type="match status" value="1"/>
</dbReference>
<comment type="caution">
    <text evidence="11">The sequence shown here is derived from an EMBL/GenBank/DDBJ whole genome shotgun (WGS) entry which is preliminary data.</text>
</comment>
<evidence type="ECO:0000256" key="4">
    <source>
        <dbReference type="ARBA" id="ARBA00022490"/>
    </source>
</evidence>
<dbReference type="GO" id="GO:0071025">
    <property type="term" value="P:RNA surveillance"/>
    <property type="evidence" value="ECO:0007669"/>
    <property type="project" value="InterPro"/>
</dbReference>
<dbReference type="Gene3D" id="3.30.1330.30">
    <property type="match status" value="1"/>
</dbReference>
<dbReference type="GO" id="GO:0046872">
    <property type="term" value="F:metal ion binding"/>
    <property type="evidence" value="ECO:0007669"/>
    <property type="project" value="UniProtKB-UniRule"/>
</dbReference>
<keyword evidence="5 9" id="KW-0540">Nuclease</keyword>
<dbReference type="InterPro" id="IPR023521">
    <property type="entry name" value="Pelota_arc"/>
</dbReference>
<accession>A0A7C1E1L7</accession>
<dbReference type="PANTHER" id="PTHR10853">
    <property type="entry name" value="PELOTA"/>
    <property type="match status" value="1"/>
</dbReference>
<dbReference type="InterPro" id="IPR058547">
    <property type="entry name" value="Pelota_N"/>
</dbReference>
<evidence type="ECO:0000256" key="1">
    <source>
        <dbReference type="ARBA" id="ARBA00001968"/>
    </source>
</evidence>
<dbReference type="PANTHER" id="PTHR10853:SF0">
    <property type="entry name" value="PROTEIN PELOTA HOMOLOG"/>
    <property type="match status" value="1"/>
</dbReference>
<keyword evidence="6 9" id="KW-0479">Metal-binding</keyword>
<dbReference type="HAMAP" id="MF_01853">
    <property type="entry name" value="PelO"/>
    <property type="match status" value="1"/>
</dbReference>
<evidence type="ECO:0000313" key="11">
    <source>
        <dbReference type="EMBL" id="HDS10659.1"/>
    </source>
</evidence>
<dbReference type="Gene3D" id="3.30.420.60">
    <property type="entry name" value="eRF1 domain 2"/>
    <property type="match status" value="1"/>
</dbReference>
<comment type="domain">
    <text evidence="9">The N-terminal domain has the RNA-binding Sm fold. It harbors the endoribonuclease activity.</text>
</comment>
<name>A0A7C1E1L7_9CREN</name>
<evidence type="ECO:0000256" key="7">
    <source>
        <dbReference type="ARBA" id="ARBA00022759"/>
    </source>
</evidence>
<evidence type="ECO:0000256" key="8">
    <source>
        <dbReference type="ARBA" id="ARBA00022801"/>
    </source>
</evidence>
<dbReference type="AlphaFoldDB" id="A0A7C1E1L7"/>
<dbReference type="SUPFAM" id="SSF55315">
    <property type="entry name" value="L30e-like"/>
    <property type="match status" value="1"/>
</dbReference>
<dbReference type="InterPro" id="IPR029064">
    <property type="entry name" value="Ribosomal_eL30-like_sf"/>
</dbReference>
<evidence type="ECO:0000259" key="10">
    <source>
        <dbReference type="SMART" id="SM01194"/>
    </source>
</evidence>
<dbReference type="GO" id="GO:0070966">
    <property type="term" value="P:nuclear-transcribed mRNA catabolic process, no-go decay"/>
    <property type="evidence" value="ECO:0007669"/>
    <property type="project" value="InterPro"/>
</dbReference>
<proteinExistence type="inferred from homology"/>
<dbReference type="EC" id="3.1.-.-" evidence="9"/>
<keyword evidence="4 9" id="KW-0963">Cytoplasm</keyword>
<dbReference type="GO" id="GO:0005737">
    <property type="term" value="C:cytoplasm"/>
    <property type="evidence" value="ECO:0007669"/>
    <property type="project" value="UniProtKB-SubCell"/>
</dbReference>
<comment type="cofactor">
    <cofactor evidence="1 9">
        <name>a divalent metal cation</name>
        <dbReference type="ChEBI" id="CHEBI:60240"/>
    </cofactor>
</comment>
<dbReference type="InterPro" id="IPR005140">
    <property type="entry name" value="eRF1_Pelota-like_N"/>
</dbReference>
<protein>
    <recommendedName>
        <fullName evidence="9">Protein pelota homolog</fullName>
        <ecNumber evidence="9">3.1.-.-</ecNumber>
    </recommendedName>
</protein>
<dbReference type="SMART" id="SM01194">
    <property type="entry name" value="eRF1_1"/>
    <property type="match status" value="1"/>
</dbReference>
<evidence type="ECO:0000256" key="6">
    <source>
        <dbReference type="ARBA" id="ARBA00022723"/>
    </source>
</evidence>
<dbReference type="GO" id="GO:0004519">
    <property type="term" value="F:endonuclease activity"/>
    <property type="evidence" value="ECO:0007669"/>
    <property type="project" value="UniProtKB-UniRule"/>
</dbReference>
<comment type="subcellular location">
    <subcellularLocation>
        <location evidence="2 9">Cytoplasm</location>
    </subcellularLocation>
</comment>
<reference evidence="11" key="1">
    <citation type="journal article" date="2020" name="mSystems">
        <title>Genome- and Community-Level Interaction Insights into Carbon Utilization and Element Cycling Functions of Hydrothermarchaeota in Hydrothermal Sediment.</title>
        <authorList>
            <person name="Zhou Z."/>
            <person name="Liu Y."/>
            <person name="Xu W."/>
            <person name="Pan J."/>
            <person name="Luo Z.H."/>
            <person name="Li M."/>
        </authorList>
    </citation>
    <scope>NUCLEOTIDE SEQUENCE [LARGE SCALE GENOMIC DNA]</scope>
    <source>
        <strain evidence="11">SpSt-123</strain>
    </source>
</reference>
<evidence type="ECO:0000256" key="5">
    <source>
        <dbReference type="ARBA" id="ARBA00022722"/>
    </source>
</evidence>
<feature type="domain" description="eRF1/Pelota-like N-terminal" evidence="10">
    <location>
        <begin position="1"/>
        <end position="126"/>
    </location>
</feature>
<dbReference type="GO" id="GO:0016787">
    <property type="term" value="F:hydrolase activity"/>
    <property type="evidence" value="ECO:0007669"/>
    <property type="project" value="UniProtKB-KW"/>
</dbReference>
<dbReference type="InterPro" id="IPR042226">
    <property type="entry name" value="eFR1_2_sf"/>
</dbReference>
<comment type="subunit">
    <text evidence="9">Monomer.</text>
</comment>
<comment type="function">
    <text evidence="9">May function in recognizing stalled ribosomes, interact with stem-loop structures in stalled mRNA molecules, and effect endonucleolytic cleavage of the mRNA. May play a role in the release non-functional ribosomes and degradation of damaged mRNAs. Has endoribonuclease activity.</text>
</comment>
<dbReference type="Gene3D" id="2.30.30.870">
    <property type="entry name" value="Pelota, domain A"/>
    <property type="match status" value="1"/>
</dbReference>
<dbReference type="Pfam" id="PF26356">
    <property type="entry name" value="Pelota_N"/>
    <property type="match status" value="1"/>
</dbReference>
<evidence type="ECO:0000256" key="3">
    <source>
        <dbReference type="ARBA" id="ARBA00009504"/>
    </source>
</evidence>
<dbReference type="InterPro" id="IPR005142">
    <property type="entry name" value="eRF1_3"/>
</dbReference>
<organism evidence="11">
    <name type="scientific">Fervidicoccus fontis</name>
    <dbReference type="NCBI Taxonomy" id="683846"/>
    <lineage>
        <taxon>Archaea</taxon>
        <taxon>Thermoproteota</taxon>
        <taxon>Thermoprotei</taxon>
        <taxon>Fervidicoccales</taxon>
        <taxon>Fervidicoccaceae</taxon>
        <taxon>Fervidicoccus</taxon>
    </lineage>
</organism>
<dbReference type="EMBL" id="DSDY01000109">
    <property type="protein sequence ID" value="HDS10659.1"/>
    <property type="molecule type" value="Genomic_DNA"/>
</dbReference>
<dbReference type="Pfam" id="PF03465">
    <property type="entry name" value="eRF1_3"/>
    <property type="match status" value="1"/>
</dbReference>
<dbReference type="GO" id="GO:0070481">
    <property type="term" value="P:nuclear-transcribed mRNA catabolic process, non-stop decay"/>
    <property type="evidence" value="ECO:0007669"/>
    <property type="project" value="InterPro"/>
</dbReference>
<dbReference type="InterPro" id="IPR038069">
    <property type="entry name" value="Pelota/DOM34_N"/>
</dbReference>